<dbReference type="GO" id="GO:0009306">
    <property type="term" value="P:protein secretion"/>
    <property type="evidence" value="ECO:0007669"/>
    <property type="project" value="InterPro"/>
</dbReference>
<dbReference type="InterPro" id="IPR001775">
    <property type="entry name" value="GspD/PilQ"/>
</dbReference>
<evidence type="ECO:0000259" key="5">
    <source>
        <dbReference type="Pfam" id="PF00263"/>
    </source>
</evidence>
<feature type="region of interest" description="Disordered" evidence="4">
    <location>
        <begin position="607"/>
        <end position="626"/>
    </location>
</feature>
<dbReference type="GO" id="GO:0016020">
    <property type="term" value="C:membrane"/>
    <property type="evidence" value="ECO:0007669"/>
    <property type="project" value="UniProtKB-SubCell"/>
</dbReference>
<sequence length="721" mass="80966">MKKVVLSLLLIFSFSFLFSQNIKSMEFHNQNITDILLVLAESSGVSIIPDETVSGKASFYFSESSLDDALTRFLSTYKLYFEKKDNYITVSKIKISHNKESGLTSLKADNIEIGIVLRKLSDKIGKTILYDTLPSASITLDIENLPVQEILEICIKKYPDYAVESTDSYYYVKRNVEKQGGSKNNSGTALKKNGSLYTLNLDKGRFLETLTKLFNLEQVEYSLFVQADTQLENLYFTDKDFHSMLHLILEQGNADYIEKNGIFYIIDLQKKGISGKLKTTEIINLRWISSQDITPLIPSELASSSVMKVDKNNNALLLTGTKEEIEPLRNFIEKVDTPMGGMKYKKIDLKYINAKEIVSLIPAKMIQQPPVVIPGTNSLLASGTEETLNILTDFIASIDKKKTGTPIKLKYIQAETLLKNIPPSINKEDVIDSGFPNLLFYTGSEENKELLQHELSLIDKPQPQIKYQLLVIQYTDGTSTAIKPTFTFNPDNENRNESFIFNGELSNIMNLNFDIISKFGYQFAANLNARITDNTANVFTDTTLTALSGQEVKFQNTDTYRYIEYNYDSTSTTRSSTTQQITSGLIVGLNGWVSGDNMITMSVNATVSKQNSDSGSSTSTTLPSTSERVVTTQVRTMSGEPVVISGLIKEDISETESRVPVLGKIPVLGRLFKHTSKSKEKTEIVIYIVPHLIQDTGNSYNDSLNIERYYQKFLGQQYARQ</sequence>
<dbReference type="Pfam" id="PF00263">
    <property type="entry name" value="Secretin"/>
    <property type="match status" value="1"/>
</dbReference>
<dbReference type="Gene3D" id="3.30.1370.120">
    <property type="match status" value="1"/>
</dbReference>
<dbReference type="PANTHER" id="PTHR30332:SF17">
    <property type="entry name" value="TYPE IV PILIATION SYSTEM PROTEIN DR_0774-RELATED"/>
    <property type="match status" value="1"/>
</dbReference>
<evidence type="ECO:0000313" key="7">
    <source>
        <dbReference type="Proteomes" id="UP000182360"/>
    </source>
</evidence>
<evidence type="ECO:0000256" key="1">
    <source>
        <dbReference type="ARBA" id="ARBA00004370"/>
    </source>
</evidence>
<dbReference type="RefSeq" id="WP_074645670.1">
    <property type="nucleotide sequence ID" value="NZ_FOFU01000015.1"/>
</dbReference>
<dbReference type="Proteomes" id="UP000182360">
    <property type="component" value="Unassembled WGS sequence"/>
</dbReference>
<keyword evidence="2" id="KW-0472">Membrane</keyword>
<dbReference type="InterPro" id="IPR004846">
    <property type="entry name" value="T2SS/T3SS_dom"/>
</dbReference>
<gene>
    <name evidence="6" type="ORF">SAMN04487977_11515</name>
</gene>
<dbReference type="AlphaFoldDB" id="A0A1H9JTB0"/>
<dbReference type="EMBL" id="FOFU01000015">
    <property type="protein sequence ID" value="SEQ90027.1"/>
    <property type="molecule type" value="Genomic_DNA"/>
</dbReference>
<comment type="subcellular location">
    <subcellularLocation>
        <location evidence="1">Membrane</location>
    </subcellularLocation>
</comment>
<comment type="similarity">
    <text evidence="3">Belongs to the bacterial secretin family.</text>
</comment>
<name>A0A1H9JTB0_9SPIR</name>
<dbReference type="InterPro" id="IPR050810">
    <property type="entry name" value="Bact_Secretion_Sys_Channel"/>
</dbReference>
<accession>A0A1H9JTB0</accession>
<dbReference type="InterPro" id="IPR038591">
    <property type="entry name" value="NolW-like_sf"/>
</dbReference>
<evidence type="ECO:0000256" key="4">
    <source>
        <dbReference type="SAM" id="MobiDB-lite"/>
    </source>
</evidence>
<evidence type="ECO:0000313" key="6">
    <source>
        <dbReference type="EMBL" id="SEQ90027.1"/>
    </source>
</evidence>
<reference evidence="6 7" key="1">
    <citation type="submission" date="2016-10" db="EMBL/GenBank/DDBJ databases">
        <authorList>
            <person name="de Groot N.N."/>
        </authorList>
    </citation>
    <scope>NUCLEOTIDE SEQUENCE [LARGE SCALE GENOMIC DNA]</scope>
    <source>
        <strain evidence="6 7">B25</strain>
    </source>
</reference>
<feature type="domain" description="Type II/III secretion system secretin-like" evidence="5">
    <location>
        <begin position="532"/>
        <end position="693"/>
    </location>
</feature>
<proteinExistence type="inferred from homology"/>
<feature type="compositionally biased region" description="Low complexity" evidence="4">
    <location>
        <begin position="608"/>
        <end position="626"/>
    </location>
</feature>
<evidence type="ECO:0000256" key="2">
    <source>
        <dbReference type="ARBA" id="ARBA00023136"/>
    </source>
</evidence>
<dbReference type="PRINTS" id="PR00811">
    <property type="entry name" value="BCTERIALGSPD"/>
</dbReference>
<dbReference type="OrthoDB" id="9779724at2"/>
<dbReference type="GO" id="GO:0015627">
    <property type="term" value="C:type II protein secretion system complex"/>
    <property type="evidence" value="ECO:0007669"/>
    <property type="project" value="TreeGrafter"/>
</dbReference>
<keyword evidence="7" id="KW-1185">Reference proteome</keyword>
<organism evidence="6 7">
    <name type="scientific">Treponema bryantii</name>
    <dbReference type="NCBI Taxonomy" id="163"/>
    <lineage>
        <taxon>Bacteria</taxon>
        <taxon>Pseudomonadati</taxon>
        <taxon>Spirochaetota</taxon>
        <taxon>Spirochaetia</taxon>
        <taxon>Spirochaetales</taxon>
        <taxon>Treponemataceae</taxon>
        <taxon>Treponema</taxon>
    </lineage>
</organism>
<dbReference type="Gene3D" id="3.30.1370.130">
    <property type="match status" value="1"/>
</dbReference>
<protein>
    <submittedName>
        <fullName evidence="6">Type II secretion system protein D (GspD)</fullName>
    </submittedName>
</protein>
<evidence type="ECO:0000256" key="3">
    <source>
        <dbReference type="RuleBase" id="RU004003"/>
    </source>
</evidence>
<dbReference type="PANTHER" id="PTHR30332">
    <property type="entry name" value="PROBABLE GENERAL SECRETION PATHWAY PROTEIN D"/>
    <property type="match status" value="1"/>
</dbReference>